<protein>
    <recommendedName>
        <fullName evidence="3">Antitoxin</fullName>
    </recommendedName>
</protein>
<dbReference type="OrthoDB" id="1376248at2"/>
<reference evidence="1 2" key="1">
    <citation type="submission" date="2018-06" db="EMBL/GenBank/DDBJ databases">
        <title>Genomic Encyclopedia of Archaeal and Bacterial Type Strains, Phase II (KMG-II): from individual species to whole genera.</title>
        <authorList>
            <person name="Goeker M."/>
        </authorList>
    </citation>
    <scope>NUCLEOTIDE SEQUENCE [LARGE SCALE GENOMIC DNA]</scope>
    <source>
        <strain evidence="1 2">T4</strain>
    </source>
</reference>
<gene>
    <name evidence="1" type="ORF">CLV31_11661</name>
</gene>
<proteinExistence type="predicted"/>
<dbReference type="AlphaFoldDB" id="A0A326RNS3"/>
<accession>A0A326RNS3</accession>
<dbReference type="Proteomes" id="UP000248917">
    <property type="component" value="Unassembled WGS sequence"/>
</dbReference>
<name>A0A326RNS3_9BACT</name>
<dbReference type="EMBL" id="QKTX01000016">
    <property type="protein sequence ID" value="PZV78632.1"/>
    <property type="molecule type" value="Genomic_DNA"/>
</dbReference>
<dbReference type="RefSeq" id="WP_111394467.1">
    <property type="nucleotide sequence ID" value="NZ_JBJINY010000053.1"/>
</dbReference>
<sequence length="80" mass="9184">MATLTVNNKILEKYLSVLEGFDKSSKKTIIEKLSKSLEDKAIKTDLESLFGAWEDEKSSDEIIKEIRDSRVEKSEKLSFE</sequence>
<evidence type="ECO:0000313" key="2">
    <source>
        <dbReference type="Proteomes" id="UP000248917"/>
    </source>
</evidence>
<evidence type="ECO:0008006" key="3">
    <source>
        <dbReference type="Google" id="ProtNLM"/>
    </source>
</evidence>
<comment type="caution">
    <text evidence="1">The sequence shown here is derived from an EMBL/GenBank/DDBJ whole genome shotgun (WGS) entry which is preliminary data.</text>
</comment>
<evidence type="ECO:0000313" key="1">
    <source>
        <dbReference type="EMBL" id="PZV78632.1"/>
    </source>
</evidence>
<organism evidence="1 2">
    <name type="scientific">Algoriphagus aquaeductus</name>
    <dbReference type="NCBI Taxonomy" id="475299"/>
    <lineage>
        <taxon>Bacteria</taxon>
        <taxon>Pseudomonadati</taxon>
        <taxon>Bacteroidota</taxon>
        <taxon>Cytophagia</taxon>
        <taxon>Cytophagales</taxon>
        <taxon>Cyclobacteriaceae</taxon>
        <taxon>Algoriphagus</taxon>
    </lineage>
</organism>
<keyword evidence="2" id="KW-1185">Reference proteome</keyword>